<keyword evidence="10 13" id="KW-0665">Pyrimidine biosynthesis</keyword>
<keyword evidence="8 13" id="KW-0067">ATP-binding</keyword>
<evidence type="ECO:0000256" key="9">
    <source>
        <dbReference type="ARBA" id="ARBA00022962"/>
    </source>
</evidence>
<dbReference type="InterPro" id="IPR017926">
    <property type="entry name" value="GATASE"/>
</dbReference>
<dbReference type="Proteomes" id="UP000198985">
    <property type="component" value="Unassembled WGS sequence"/>
</dbReference>
<feature type="binding site" evidence="13">
    <location>
        <position position="241"/>
    </location>
    <ligand>
        <name>L-glutamine</name>
        <dbReference type="ChEBI" id="CHEBI:58359"/>
    </ligand>
</feature>
<evidence type="ECO:0000256" key="3">
    <source>
        <dbReference type="ARBA" id="ARBA00007800"/>
    </source>
</evidence>
<dbReference type="GO" id="GO:0006207">
    <property type="term" value="P:'de novo' pyrimidine nucleobase biosynthetic process"/>
    <property type="evidence" value="ECO:0007669"/>
    <property type="project" value="InterPro"/>
</dbReference>
<dbReference type="Pfam" id="PF00117">
    <property type="entry name" value="GATase"/>
    <property type="match status" value="1"/>
</dbReference>
<dbReference type="Pfam" id="PF00988">
    <property type="entry name" value="CPSase_sm_chain"/>
    <property type="match status" value="1"/>
</dbReference>
<feature type="region of interest" description="CPSase" evidence="13">
    <location>
        <begin position="1"/>
        <end position="192"/>
    </location>
</feature>
<comment type="catalytic activity">
    <reaction evidence="11 13">
        <text>hydrogencarbonate + L-glutamine + 2 ATP + H2O = carbamoyl phosphate + L-glutamate + 2 ADP + phosphate + 2 H(+)</text>
        <dbReference type="Rhea" id="RHEA:18633"/>
        <dbReference type="ChEBI" id="CHEBI:15377"/>
        <dbReference type="ChEBI" id="CHEBI:15378"/>
        <dbReference type="ChEBI" id="CHEBI:17544"/>
        <dbReference type="ChEBI" id="CHEBI:29985"/>
        <dbReference type="ChEBI" id="CHEBI:30616"/>
        <dbReference type="ChEBI" id="CHEBI:43474"/>
        <dbReference type="ChEBI" id="CHEBI:58228"/>
        <dbReference type="ChEBI" id="CHEBI:58359"/>
        <dbReference type="ChEBI" id="CHEBI:456216"/>
        <dbReference type="EC" id="6.3.5.5"/>
    </reaction>
</comment>
<feature type="active site" description="Nucleophile" evidence="13">
    <location>
        <position position="269"/>
    </location>
</feature>
<dbReference type="SUPFAM" id="SSF52021">
    <property type="entry name" value="Carbamoyl phosphate synthetase, small subunit N-terminal domain"/>
    <property type="match status" value="1"/>
</dbReference>
<feature type="binding site" evidence="13">
    <location>
        <position position="311"/>
    </location>
    <ligand>
        <name>L-glutamine</name>
        <dbReference type="ChEBI" id="CHEBI:58359"/>
    </ligand>
</feature>
<dbReference type="NCBIfam" id="NF009475">
    <property type="entry name" value="PRK12838.1"/>
    <property type="match status" value="1"/>
</dbReference>
<evidence type="ECO:0000256" key="7">
    <source>
        <dbReference type="ARBA" id="ARBA00022741"/>
    </source>
</evidence>
<comment type="pathway">
    <text evidence="1 13">Pyrimidine metabolism; UMP biosynthesis via de novo pathway; (S)-dihydroorotate from bicarbonate: step 1/3.</text>
</comment>
<gene>
    <name evidence="13" type="primary">carA</name>
    <name evidence="15" type="ORF">SAMN04490194_0695</name>
</gene>
<dbReference type="SUPFAM" id="SSF52317">
    <property type="entry name" value="Class I glutamine amidotransferase-like"/>
    <property type="match status" value="1"/>
</dbReference>
<evidence type="ECO:0000313" key="15">
    <source>
        <dbReference type="EMBL" id="SEE00821.1"/>
    </source>
</evidence>
<dbReference type="SMART" id="SM01097">
    <property type="entry name" value="CPSase_sm_chain"/>
    <property type="match status" value="1"/>
</dbReference>
<feature type="binding site" evidence="13">
    <location>
        <position position="243"/>
    </location>
    <ligand>
        <name>L-glutamine</name>
        <dbReference type="ChEBI" id="CHEBI:58359"/>
    </ligand>
</feature>
<dbReference type="FunFam" id="3.50.30.20:FF:000001">
    <property type="entry name" value="Carbamoyl-phosphate synthase small chain"/>
    <property type="match status" value="1"/>
</dbReference>
<dbReference type="PANTHER" id="PTHR43418">
    <property type="entry name" value="MULTIFUNCTIONAL TRYPTOPHAN BIOSYNTHESIS PROTEIN-RELATED"/>
    <property type="match status" value="1"/>
</dbReference>
<organism evidence="15 16">
    <name type="scientific">Pseudomonas migulae</name>
    <dbReference type="NCBI Taxonomy" id="78543"/>
    <lineage>
        <taxon>Bacteria</taxon>
        <taxon>Pseudomonadati</taxon>
        <taxon>Pseudomonadota</taxon>
        <taxon>Gammaproteobacteria</taxon>
        <taxon>Pseudomonadales</taxon>
        <taxon>Pseudomonadaceae</taxon>
        <taxon>Pseudomonas</taxon>
    </lineage>
</organism>
<feature type="binding site" evidence="13">
    <location>
        <position position="273"/>
    </location>
    <ligand>
        <name>L-glutamine</name>
        <dbReference type="ChEBI" id="CHEBI:58359"/>
    </ligand>
</feature>
<dbReference type="GO" id="GO:0044205">
    <property type="term" value="P:'de novo' UMP biosynthetic process"/>
    <property type="evidence" value="ECO:0007669"/>
    <property type="project" value="UniProtKB-UniRule"/>
</dbReference>
<dbReference type="RefSeq" id="WP_084321842.1">
    <property type="nucleotide sequence ID" value="NZ_FNTY01000002.1"/>
</dbReference>
<dbReference type="NCBIfam" id="TIGR01368">
    <property type="entry name" value="CPSaseIIsmall"/>
    <property type="match status" value="1"/>
</dbReference>
<feature type="binding site" evidence="13">
    <location>
        <position position="313"/>
    </location>
    <ligand>
        <name>L-glutamine</name>
        <dbReference type="ChEBI" id="CHEBI:58359"/>
    </ligand>
</feature>
<keyword evidence="9 13" id="KW-0315">Glutamine amidotransferase</keyword>
<dbReference type="InterPro" id="IPR029062">
    <property type="entry name" value="Class_I_gatase-like"/>
</dbReference>
<feature type="binding site" evidence="13">
    <location>
        <position position="314"/>
    </location>
    <ligand>
        <name>L-glutamine</name>
        <dbReference type="ChEBI" id="CHEBI:58359"/>
    </ligand>
</feature>
<evidence type="ECO:0000256" key="8">
    <source>
        <dbReference type="ARBA" id="ARBA00022840"/>
    </source>
</evidence>
<dbReference type="InterPro" id="IPR006274">
    <property type="entry name" value="CarbamoylP_synth_ssu"/>
</dbReference>
<accession>A0A1H5FBQ2</accession>
<evidence type="ECO:0000256" key="6">
    <source>
        <dbReference type="ARBA" id="ARBA00022605"/>
    </source>
</evidence>
<comment type="catalytic activity">
    <reaction evidence="12 13">
        <text>L-glutamine + H2O = L-glutamate + NH4(+)</text>
        <dbReference type="Rhea" id="RHEA:15889"/>
        <dbReference type="ChEBI" id="CHEBI:15377"/>
        <dbReference type="ChEBI" id="CHEBI:28938"/>
        <dbReference type="ChEBI" id="CHEBI:29985"/>
        <dbReference type="ChEBI" id="CHEBI:58359"/>
    </reaction>
</comment>
<dbReference type="GO" id="GO:0005524">
    <property type="term" value="F:ATP binding"/>
    <property type="evidence" value="ECO:0007669"/>
    <property type="project" value="UniProtKB-UniRule"/>
</dbReference>
<proteinExistence type="inferred from homology"/>
<dbReference type="GO" id="GO:0004088">
    <property type="term" value="F:carbamoyl-phosphate synthase (glutamine-hydrolyzing) activity"/>
    <property type="evidence" value="ECO:0007669"/>
    <property type="project" value="UniProtKB-UniRule"/>
</dbReference>
<keyword evidence="6 13" id="KW-0028">Amino-acid biosynthesis</keyword>
<evidence type="ECO:0000256" key="10">
    <source>
        <dbReference type="ARBA" id="ARBA00022975"/>
    </source>
</evidence>
<feature type="active site" evidence="13">
    <location>
        <position position="353"/>
    </location>
</feature>
<evidence type="ECO:0000256" key="5">
    <source>
        <dbReference type="ARBA" id="ARBA00022598"/>
    </source>
</evidence>
<keyword evidence="7 13" id="KW-0547">Nucleotide-binding</keyword>
<dbReference type="UniPathway" id="UPA00068">
    <property type="reaction ID" value="UER00171"/>
</dbReference>
<dbReference type="InterPro" id="IPR002474">
    <property type="entry name" value="CarbamoylP_synth_ssu_N"/>
</dbReference>
<dbReference type="PROSITE" id="PS51273">
    <property type="entry name" value="GATASE_TYPE_1"/>
    <property type="match status" value="1"/>
</dbReference>
<protein>
    <recommendedName>
        <fullName evidence="13">Carbamoyl phosphate synthase small chain</fullName>
        <ecNumber evidence="13">6.3.5.5</ecNumber>
    </recommendedName>
    <alternativeName>
        <fullName evidence="13">Carbamoyl phosphate synthetase glutamine chain</fullName>
    </alternativeName>
</protein>
<comment type="similarity">
    <text evidence="3 13">Belongs to the CarA family.</text>
</comment>
<keyword evidence="4 13" id="KW-0055">Arginine biosynthesis</keyword>
<evidence type="ECO:0000256" key="11">
    <source>
        <dbReference type="ARBA" id="ARBA00048816"/>
    </source>
</evidence>
<dbReference type="PRINTS" id="PR00099">
    <property type="entry name" value="CPSGATASE"/>
</dbReference>
<dbReference type="InterPro" id="IPR036480">
    <property type="entry name" value="CarbP_synth_ssu_N_sf"/>
</dbReference>
<evidence type="ECO:0000256" key="12">
    <source>
        <dbReference type="ARBA" id="ARBA00049285"/>
    </source>
</evidence>
<dbReference type="GO" id="GO:0006541">
    <property type="term" value="P:glutamine metabolic process"/>
    <property type="evidence" value="ECO:0007669"/>
    <property type="project" value="InterPro"/>
</dbReference>
<evidence type="ECO:0000256" key="2">
    <source>
        <dbReference type="ARBA" id="ARBA00005077"/>
    </source>
</evidence>
<keyword evidence="5 13" id="KW-0436">Ligase</keyword>
<evidence type="ECO:0000313" key="16">
    <source>
        <dbReference type="Proteomes" id="UP000198985"/>
    </source>
</evidence>
<sequence length="378" mass="40664">MTKPAILALADGSIFRGEAIGADGQTVGEVVFNTAMTGYQEILTDPSYAQQIVTLTYPHIGNTGTTPEDAESDRVWSAGLVIRDLPLVASNWRNTMSLSDYLQANNVVAIAGIDTRRLTRILREKGAQNGCIMAGDNISEEAAIAAAQGFPGLKGMDLAKVVSTTEKYEWRSTVWDLKTDSHATIEASELPYHVVAYDYGVKLNILRMLVERGCRVTVVPAQTPAADVLAMKPDGVFLSNGPGDPEPCDYAIQAIKDVLETEIPVFGICLGHQLLALASGAKTLKMGHGHHGANHPVQDLDSGVVMITSQNHGFAVDEATLPANVRAIHKSLFDGTLQGIERTDKSAFSFQGHPEASPGPNDVAPLFDRFINEMAKRR</sequence>
<dbReference type="GO" id="GO:0004359">
    <property type="term" value="F:glutaminase activity"/>
    <property type="evidence" value="ECO:0007669"/>
    <property type="project" value="RHEA"/>
</dbReference>
<reference evidence="15 16" key="1">
    <citation type="submission" date="2016-10" db="EMBL/GenBank/DDBJ databases">
        <authorList>
            <person name="de Groot N.N."/>
        </authorList>
    </citation>
    <scope>NUCLEOTIDE SEQUENCE [LARGE SCALE GENOMIC DNA]</scope>
    <source>
        <strain evidence="15 16">BS3662</strain>
    </source>
</reference>
<feature type="binding site" evidence="13">
    <location>
        <position position="47"/>
    </location>
    <ligand>
        <name>L-glutamine</name>
        <dbReference type="ChEBI" id="CHEBI:58359"/>
    </ligand>
</feature>
<dbReference type="InterPro" id="IPR035686">
    <property type="entry name" value="CPSase_GATase1"/>
</dbReference>
<dbReference type="FunFam" id="3.40.50.880:FF:000011">
    <property type="entry name" value="Carbamoyl-phosphate synthase small chain"/>
    <property type="match status" value="1"/>
</dbReference>
<dbReference type="Gene3D" id="3.40.50.880">
    <property type="match status" value="1"/>
</dbReference>
<dbReference type="HAMAP" id="MF_01209">
    <property type="entry name" value="CPSase_S_chain"/>
    <property type="match status" value="1"/>
</dbReference>
<comment type="pathway">
    <text evidence="2 13">Amino-acid biosynthesis; L-arginine biosynthesis; carbamoyl phosphate from bicarbonate: step 1/1.</text>
</comment>
<name>A0A1H5FBQ2_9PSED</name>
<dbReference type="EC" id="6.3.5.5" evidence="13"/>
<dbReference type="CDD" id="cd01744">
    <property type="entry name" value="GATase1_CPSase"/>
    <property type="match status" value="1"/>
</dbReference>
<evidence type="ECO:0000256" key="4">
    <source>
        <dbReference type="ARBA" id="ARBA00022571"/>
    </source>
</evidence>
<dbReference type="PRINTS" id="PR00096">
    <property type="entry name" value="GATASE"/>
</dbReference>
<feature type="domain" description="Carbamoyl-phosphate synthase small subunit N-terminal" evidence="14">
    <location>
        <begin position="3"/>
        <end position="133"/>
    </location>
</feature>
<dbReference type="GO" id="GO:0006526">
    <property type="term" value="P:L-arginine biosynthetic process"/>
    <property type="evidence" value="ECO:0007669"/>
    <property type="project" value="UniProtKB-UniRule"/>
</dbReference>
<evidence type="ECO:0000259" key="14">
    <source>
        <dbReference type="SMART" id="SM01097"/>
    </source>
</evidence>
<dbReference type="PANTHER" id="PTHR43418:SF7">
    <property type="entry name" value="CARBAMOYL-PHOSPHATE SYNTHASE SMALL CHAIN"/>
    <property type="match status" value="1"/>
</dbReference>
<feature type="binding site" evidence="13">
    <location>
        <position position="270"/>
    </location>
    <ligand>
        <name>L-glutamine</name>
        <dbReference type="ChEBI" id="CHEBI:58359"/>
    </ligand>
</feature>
<evidence type="ECO:0000256" key="13">
    <source>
        <dbReference type="HAMAP-Rule" id="MF_01209"/>
    </source>
</evidence>
<feature type="active site" evidence="13">
    <location>
        <position position="355"/>
    </location>
</feature>
<dbReference type="AlphaFoldDB" id="A0A1H5FBQ2"/>
<dbReference type="Gene3D" id="3.50.30.20">
    <property type="entry name" value="Carbamoyl-phosphate synthase small subunit, N-terminal domain"/>
    <property type="match status" value="1"/>
</dbReference>
<comment type="subunit">
    <text evidence="13">Composed of two chains; the small (or glutamine) chain promotes the hydrolysis of glutamine to ammonia, which is used by the large (or ammonia) chain to synthesize carbamoyl phosphate. Tetramer of heterodimers (alpha,beta)4.</text>
</comment>
<dbReference type="EMBL" id="FNTY01000002">
    <property type="protein sequence ID" value="SEE00821.1"/>
    <property type="molecule type" value="Genomic_DNA"/>
</dbReference>
<comment type="function">
    <text evidence="13">Small subunit of the glutamine-dependent carbamoyl phosphate synthetase (CPSase). CPSase catalyzes the formation of carbamoyl phosphate from the ammonia moiety of glutamine, carbonate, and phosphate donated by ATP, constituting the first step of 2 biosynthetic pathways, one leading to arginine and/or urea and the other to pyrimidine nucleotides. The small subunit (glutamine amidotransferase) binds and cleaves glutamine to supply the large subunit with the substrate ammonia.</text>
</comment>
<dbReference type="InterPro" id="IPR050472">
    <property type="entry name" value="Anth_synth/Amidotransfase"/>
</dbReference>
<evidence type="ECO:0000256" key="1">
    <source>
        <dbReference type="ARBA" id="ARBA00004812"/>
    </source>
</evidence>
<dbReference type="UniPathway" id="UPA00070">
    <property type="reaction ID" value="UER00115"/>
</dbReference>